<dbReference type="EMBL" id="WWCR01000043">
    <property type="protein sequence ID" value="MYM75624.1"/>
    <property type="molecule type" value="Genomic_DNA"/>
</dbReference>
<name>A0A7X4KJD8_9BURK</name>
<keyword evidence="1" id="KW-0472">Membrane</keyword>
<evidence type="ECO:0000313" key="2">
    <source>
        <dbReference type="EMBL" id="MYM75624.1"/>
    </source>
</evidence>
<keyword evidence="1" id="KW-0812">Transmembrane</keyword>
<sequence>MRPSIFRRRRSAGIAIVTAIFLLVVVAGLAVAIISLTTTQQDASAKDLQGQRAYQASRAGIEWALYRGLQSGLTPPQPSTSLVCGSTNNVALPPDSTLSAFTVTVVIGCDNSVAGIAGGGTDDPTAYHVLIRSVACNQPVNGSCLNTVPGPDYVQREIRAQL</sequence>
<comment type="caution">
    <text evidence="2">The sequence shown here is derived from an EMBL/GenBank/DDBJ whole genome shotgun (WGS) entry which is preliminary data.</text>
</comment>
<accession>A0A7X4KJD8</accession>
<dbReference type="RefSeq" id="WP_161052264.1">
    <property type="nucleotide sequence ID" value="NZ_WWCR01000043.1"/>
</dbReference>
<feature type="transmembrane region" description="Helical" evidence="1">
    <location>
        <begin position="12"/>
        <end position="36"/>
    </location>
</feature>
<evidence type="ECO:0000256" key="1">
    <source>
        <dbReference type="SAM" id="Phobius"/>
    </source>
</evidence>
<protein>
    <submittedName>
        <fullName evidence="2">Agglutinin biogenesis protein MshP</fullName>
    </submittedName>
</protein>
<reference evidence="2 3" key="1">
    <citation type="submission" date="2019-12" db="EMBL/GenBank/DDBJ databases">
        <title>Novel species isolated from a subtropical stream in China.</title>
        <authorList>
            <person name="Lu H."/>
        </authorList>
    </citation>
    <scope>NUCLEOTIDE SEQUENCE [LARGE SCALE GENOMIC DNA]</scope>
    <source>
        <strain evidence="2 3">FT134W</strain>
    </source>
</reference>
<dbReference type="AlphaFoldDB" id="A0A7X4KJD8"/>
<evidence type="ECO:0000313" key="3">
    <source>
        <dbReference type="Proteomes" id="UP000469734"/>
    </source>
</evidence>
<keyword evidence="1" id="KW-1133">Transmembrane helix</keyword>
<dbReference type="Proteomes" id="UP000469734">
    <property type="component" value="Unassembled WGS sequence"/>
</dbReference>
<organism evidence="2 3">
    <name type="scientific">Duganella margarita</name>
    <dbReference type="NCBI Taxonomy" id="2692170"/>
    <lineage>
        <taxon>Bacteria</taxon>
        <taxon>Pseudomonadati</taxon>
        <taxon>Pseudomonadota</taxon>
        <taxon>Betaproteobacteria</taxon>
        <taxon>Burkholderiales</taxon>
        <taxon>Oxalobacteraceae</taxon>
        <taxon>Telluria group</taxon>
        <taxon>Duganella</taxon>
    </lineage>
</organism>
<proteinExistence type="predicted"/>
<gene>
    <name evidence="2" type="ORF">GTP56_25995</name>
</gene>